<organism evidence="1">
    <name type="scientific">freshwater metagenome</name>
    <dbReference type="NCBI Taxonomy" id="449393"/>
    <lineage>
        <taxon>unclassified sequences</taxon>
        <taxon>metagenomes</taxon>
        <taxon>ecological metagenomes</taxon>
    </lineage>
</organism>
<sequence>MVPIPSAFNVGAAEANRSKKVPEIIQALLGLFSITRPTLLQVPDIT</sequence>
<evidence type="ECO:0000313" key="1">
    <source>
        <dbReference type="EMBL" id="CAB4543615.1"/>
    </source>
</evidence>
<accession>A0A6J6BXV8</accession>
<dbReference type="AlphaFoldDB" id="A0A6J6BXV8"/>
<dbReference type="EMBL" id="CAEZSS010000046">
    <property type="protein sequence ID" value="CAB4543615.1"/>
    <property type="molecule type" value="Genomic_DNA"/>
</dbReference>
<reference evidence="1" key="1">
    <citation type="submission" date="2020-05" db="EMBL/GenBank/DDBJ databases">
        <authorList>
            <person name="Chiriac C."/>
            <person name="Salcher M."/>
            <person name="Ghai R."/>
            <person name="Kavagutti S V."/>
        </authorList>
    </citation>
    <scope>NUCLEOTIDE SEQUENCE</scope>
</reference>
<proteinExistence type="predicted"/>
<gene>
    <name evidence="1" type="ORF">UFOPK1505_00349</name>
</gene>
<protein>
    <submittedName>
        <fullName evidence="1">Unannotated protein</fullName>
    </submittedName>
</protein>
<name>A0A6J6BXV8_9ZZZZ</name>